<dbReference type="InterPro" id="IPR016186">
    <property type="entry name" value="C-type_lectin-like/link_sf"/>
</dbReference>
<keyword evidence="4" id="KW-1185">Reference proteome</keyword>
<dbReference type="AlphaFoldDB" id="A0AAE0VH82"/>
<feature type="chain" id="PRO_5042268317" description="C-type lectin domain-containing protein" evidence="1">
    <location>
        <begin position="22"/>
        <end position="193"/>
    </location>
</feature>
<keyword evidence="1" id="KW-0732">Signal</keyword>
<dbReference type="Gene3D" id="3.10.100.10">
    <property type="entry name" value="Mannose-Binding Protein A, subunit A"/>
    <property type="match status" value="1"/>
</dbReference>
<organism evidence="3 4">
    <name type="scientific">Potamilus streckersoni</name>
    <dbReference type="NCBI Taxonomy" id="2493646"/>
    <lineage>
        <taxon>Eukaryota</taxon>
        <taxon>Metazoa</taxon>
        <taxon>Spiralia</taxon>
        <taxon>Lophotrochozoa</taxon>
        <taxon>Mollusca</taxon>
        <taxon>Bivalvia</taxon>
        <taxon>Autobranchia</taxon>
        <taxon>Heteroconchia</taxon>
        <taxon>Palaeoheterodonta</taxon>
        <taxon>Unionida</taxon>
        <taxon>Unionoidea</taxon>
        <taxon>Unionidae</taxon>
        <taxon>Ambleminae</taxon>
        <taxon>Lampsilini</taxon>
        <taxon>Potamilus</taxon>
    </lineage>
</organism>
<reference evidence="3" key="1">
    <citation type="journal article" date="2021" name="Genome Biol. Evol.">
        <title>A High-Quality Reference Genome for a Parasitic Bivalve with Doubly Uniparental Inheritance (Bivalvia: Unionida).</title>
        <authorList>
            <person name="Smith C.H."/>
        </authorList>
    </citation>
    <scope>NUCLEOTIDE SEQUENCE</scope>
    <source>
        <strain evidence="3">CHS0354</strain>
    </source>
</reference>
<dbReference type="Pfam" id="PF00059">
    <property type="entry name" value="Lectin_C"/>
    <property type="match status" value="1"/>
</dbReference>
<evidence type="ECO:0000256" key="1">
    <source>
        <dbReference type="SAM" id="SignalP"/>
    </source>
</evidence>
<name>A0AAE0VH82_9BIVA</name>
<dbReference type="InterPro" id="IPR001304">
    <property type="entry name" value="C-type_lectin-like"/>
</dbReference>
<proteinExistence type="predicted"/>
<dbReference type="SUPFAM" id="SSF56436">
    <property type="entry name" value="C-type lectin-like"/>
    <property type="match status" value="1"/>
</dbReference>
<dbReference type="PROSITE" id="PS50041">
    <property type="entry name" value="C_TYPE_LECTIN_2"/>
    <property type="match status" value="1"/>
</dbReference>
<dbReference type="InterPro" id="IPR016187">
    <property type="entry name" value="CTDL_fold"/>
</dbReference>
<protein>
    <recommendedName>
        <fullName evidence="2">C-type lectin domain-containing protein</fullName>
    </recommendedName>
</protein>
<reference evidence="3" key="3">
    <citation type="submission" date="2023-05" db="EMBL/GenBank/DDBJ databases">
        <authorList>
            <person name="Smith C.H."/>
        </authorList>
    </citation>
    <scope>NUCLEOTIDE SEQUENCE</scope>
    <source>
        <strain evidence="3">CHS0354</strain>
        <tissue evidence="3">Mantle</tissue>
    </source>
</reference>
<feature type="domain" description="C-type lectin" evidence="2">
    <location>
        <begin position="62"/>
        <end position="189"/>
    </location>
</feature>
<gene>
    <name evidence="3" type="ORF">CHS0354_023133</name>
</gene>
<evidence type="ECO:0000313" key="4">
    <source>
        <dbReference type="Proteomes" id="UP001195483"/>
    </source>
</evidence>
<evidence type="ECO:0000313" key="3">
    <source>
        <dbReference type="EMBL" id="KAK3576615.1"/>
    </source>
</evidence>
<evidence type="ECO:0000259" key="2">
    <source>
        <dbReference type="PROSITE" id="PS50041"/>
    </source>
</evidence>
<reference evidence="3" key="2">
    <citation type="journal article" date="2021" name="Genome Biol. Evol.">
        <title>Developing a high-quality reference genome for a parasitic bivalve with doubly uniparental inheritance (Bivalvia: Unionida).</title>
        <authorList>
            <person name="Smith C.H."/>
        </authorList>
    </citation>
    <scope>NUCLEOTIDE SEQUENCE</scope>
    <source>
        <strain evidence="3">CHS0354</strain>
        <tissue evidence="3">Mantle</tissue>
    </source>
</reference>
<accession>A0AAE0VH82</accession>
<dbReference type="EMBL" id="JAEAOA010001402">
    <property type="protein sequence ID" value="KAK3576615.1"/>
    <property type="molecule type" value="Genomic_DNA"/>
</dbReference>
<dbReference type="CDD" id="cd00037">
    <property type="entry name" value="CLECT"/>
    <property type="match status" value="1"/>
</dbReference>
<comment type="caution">
    <text evidence="3">The sequence shown here is derived from an EMBL/GenBank/DDBJ whole genome shotgun (WGS) entry which is preliminary data.</text>
</comment>
<dbReference type="SMART" id="SM00034">
    <property type="entry name" value="CLECT"/>
    <property type="match status" value="1"/>
</dbReference>
<dbReference type="Proteomes" id="UP001195483">
    <property type="component" value="Unassembled WGS sequence"/>
</dbReference>
<feature type="signal peptide" evidence="1">
    <location>
        <begin position="1"/>
        <end position="21"/>
    </location>
</feature>
<sequence length="193" mass="21826">MSKLRQILLLSFIFCFGVVESSYRRHRRPNLIQRIEMGLNRIWSHVGKKICPEQYDLYAGDGGPFCYKIITEFCKNWTSARELCLAEGADLMTFTEKNFQEFREIIKDLYNIHAFECGPYAWVGATDATTDSVWLLVTGARLVDNSVMWATGEPGLGSSGKNCGILDGANLDFYMADENCEREAIPICQLILG</sequence>